<dbReference type="Gene3D" id="1.10.275.10">
    <property type="entry name" value="Fumarase/aspartase (N-terminal domain)"/>
    <property type="match status" value="1"/>
</dbReference>
<feature type="domain" description="Adenylosuccinate lyase C-terminal" evidence="3">
    <location>
        <begin position="380"/>
        <end position="459"/>
    </location>
</feature>
<dbReference type="InterPro" id="IPR024083">
    <property type="entry name" value="Fumarase/histidase_N"/>
</dbReference>
<evidence type="ECO:0000313" key="5">
    <source>
        <dbReference type="Proteomes" id="UP000199515"/>
    </source>
</evidence>
<dbReference type="OrthoDB" id="9768878at2"/>
<gene>
    <name evidence="4" type="ORF">SAMN05421504_1011088</name>
</gene>
<dbReference type="InterPro" id="IPR008948">
    <property type="entry name" value="L-Aspartase-like"/>
</dbReference>
<dbReference type="RefSeq" id="WP_091287270.1">
    <property type="nucleotide sequence ID" value="NZ_FNON01000001.1"/>
</dbReference>
<dbReference type="GO" id="GO:0016853">
    <property type="term" value="F:isomerase activity"/>
    <property type="evidence" value="ECO:0007669"/>
    <property type="project" value="UniProtKB-KW"/>
</dbReference>
<organism evidence="4 5">
    <name type="scientific">Amycolatopsis xylanica</name>
    <dbReference type="NCBI Taxonomy" id="589385"/>
    <lineage>
        <taxon>Bacteria</taxon>
        <taxon>Bacillati</taxon>
        <taxon>Actinomycetota</taxon>
        <taxon>Actinomycetes</taxon>
        <taxon>Pseudonocardiales</taxon>
        <taxon>Pseudonocardiaceae</taxon>
        <taxon>Amycolatopsis</taxon>
    </lineage>
</organism>
<evidence type="ECO:0000259" key="3">
    <source>
        <dbReference type="SMART" id="SM00998"/>
    </source>
</evidence>
<sequence length="466" mass="48547">MTTSSTDGGLLAPTWAGTPVEPLVSDEAWLQAMLEAEAALARAQARLGLIPAAAATAITAAARHEYLDVTELAHAARAAANPVVAFVPAFTQVVANLDPAAAEYVHRGSTSQDILDSAAMVIARRAFDLINSDLEAVAAALARLADEHRHTVMAGRTLAQHAVPITFGLKAANWLQLILDAQIRLRALVCAGLPAELGGAAGTLSAYGEYAEIDSGTRLPLGGVELLAPFAEELELTEPTTCWHTARTPIADIGVVSQFVTGALGKFALDVQLLCRTEIAEVSEPAAAGRGASSAMPQKRNPVLSTLIIAAARQVPAHAAILAQSMLAEDERPGGAWHSEWQPLREALRLAGGASHTAVELSEGLVVHPERMAENLALTGGAIVAERLNVALAPLLGKAAAKKLLTCAAHQAASTGKTLAEIVQATPELDGLIGPRRLTELLDPAGYLGGAAGLVDRVLERYHRTL</sequence>
<dbReference type="PANTHER" id="PTHR43172">
    <property type="entry name" value="ADENYLOSUCCINATE LYASE"/>
    <property type="match status" value="1"/>
</dbReference>
<dbReference type="InterPro" id="IPR019468">
    <property type="entry name" value="AdenyloSucc_lyase_C"/>
</dbReference>
<dbReference type="PRINTS" id="PR00149">
    <property type="entry name" value="FUMRATELYASE"/>
</dbReference>
<dbReference type="PANTHER" id="PTHR43172:SF2">
    <property type="entry name" value="ADENYLOSUCCINATE LYASE C-TERMINAL DOMAIN-CONTAINING PROTEIN"/>
    <property type="match status" value="1"/>
</dbReference>
<comment type="similarity">
    <text evidence="2">Belongs to the class-II fumarase/aspartase family.</text>
</comment>
<keyword evidence="4" id="KW-0413">Isomerase</keyword>
<dbReference type="SUPFAM" id="SSF48557">
    <property type="entry name" value="L-aspartase-like"/>
    <property type="match status" value="1"/>
</dbReference>
<dbReference type="Proteomes" id="UP000199515">
    <property type="component" value="Unassembled WGS sequence"/>
</dbReference>
<proteinExistence type="inferred from homology"/>
<keyword evidence="5" id="KW-1185">Reference proteome</keyword>
<evidence type="ECO:0000256" key="2">
    <source>
        <dbReference type="ARBA" id="ARBA00034772"/>
    </source>
</evidence>
<evidence type="ECO:0000313" key="4">
    <source>
        <dbReference type="EMBL" id="SDW62670.1"/>
    </source>
</evidence>
<dbReference type="GO" id="GO:0016829">
    <property type="term" value="F:lyase activity"/>
    <property type="evidence" value="ECO:0007669"/>
    <property type="project" value="UniProtKB-KW"/>
</dbReference>
<dbReference type="InterPro" id="IPR000362">
    <property type="entry name" value="Fumarate_lyase_fam"/>
</dbReference>
<dbReference type="AlphaFoldDB" id="A0A1H2V313"/>
<dbReference type="EMBL" id="FNON01000001">
    <property type="protein sequence ID" value="SDW62670.1"/>
    <property type="molecule type" value="Genomic_DNA"/>
</dbReference>
<dbReference type="Gene3D" id="1.20.200.10">
    <property type="entry name" value="Fumarase/aspartase (Central domain)"/>
    <property type="match status" value="1"/>
</dbReference>
<keyword evidence="1" id="KW-0456">Lyase</keyword>
<dbReference type="STRING" id="589385.SAMN05421504_1011088"/>
<dbReference type="SMART" id="SM00998">
    <property type="entry name" value="ADSL_C"/>
    <property type="match status" value="1"/>
</dbReference>
<dbReference type="PRINTS" id="PR00145">
    <property type="entry name" value="ARGSUCLYASE"/>
</dbReference>
<protein>
    <submittedName>
        <fullName evidence="4">3-carboxy-cis,cis-muconate cycloisomerase</fullName>
    </submittedName>
</protein>
<dbReference type="Pfam" id="PF00206">
    <property type="entry name" value="Lyase_1"/>
    <property type="match status" value="1"/>
</dbReference>
<reference evidence="4 5" key="1">
    <citation type="submission" date="2016-10" db="EMBL/GenBank/DDBJ databases">
        <authorList>
            <person name="de Groot N.N."/>
        </authorList>
    </citation>
    <scope>NUCLEOTIDE SEQUENCE [LARGE SCALE GENOMIC DNA]</scope>
    <source>
        <strain evidence="4 5">CPCC 202699</strain>
    </source>
</reference>
<accession>A0A1H2V313</accession>
<dbReference type="Gene3D" id="1.10.40.30">
    <property type="entry name" value="Fumarase/aspartase (C-terminal domain)"/>
    <property type="match status" value="1"/>
</dbReference>
<name>A0A1H2V313_9PSEU</name>
<evidence type="ECO:0000256" key="1">
    <source>
        <dbReference type="ARBA" id="ARBA00023239"/>
    </source>
</evidence>
<dbReference type="Pfam" id="PF10397">
    <property type="entry name" value="ADSL_C"/>
    <property type="match status" value="1"/>
</dbReference>
<dbReference type="InterPro" id="IPR022761">
    <property type="entry name" value="Fumarate_lyase_N"/>
</dbReference>